<evidence type="ECO:0000256" key="4">
    <source>
        <dbReference type="ARBA" id="ARBA00023136"/>
    </source>
</evidence>
<name>L9XY09_9EURY</name>
<dbReference type="GO" id="GO:0055085">
    <property type="term" value="P:transmembrane transport"/>
    <property type="evidence" value="ECO:0007669"/>
    <property type="project" value="InterPro"/>
</dbReference>
<accession>L9XY09</accession>
<reference evidence="7 8" key="1">
    <citation type="journal article" date="2014" name="PLoS Genet.">
        <title>Phylogenetically driven sequencing of extremely halophilic archaea reveals strategies for static and dynamic osmo-response.</title>
        <authorList>
            <person name="Becker E.A."/>
            <person name="Seitzer P.M."/>
            <person name="Tritt A."/>
            <person name="Larsen D."/>
            <person name="Krusor M."/>
            <person name="Yao A.I."/>
            <person name="Wu D."/>
            <person name="Madern D."/>
            <person name="Eisen J.A."/>
            <person name="Darling A.E."/>
            <person name="Facciotti M.T."/>
        </authorList>
    </citation>
    <scope>NUCLEOTIDE SEQUENCE [LARGE SCALE GENOMIC DNA]</scope>
    <source>
        <strain evidence="7 8">JCM 10478</strain>
    </source>
</reference>
<dbReference type="InterPro" id="IPR004837">
    <property type="entry name" value="NaCa_Exmemb"/>
</dbReference>
<dbReference type="Pfam" id="PF01699">
    <property type="entry name" value="Na_Ca_ex"/>
    <property type="match status" value="1"/>
</dbReference>
<evidence type="ECO:0000259" key="6">
    <source>
        <dbReference type="Pfam" id="PF01699"/>
    </source>
</evidence>
<evidence type="ECO:0000256" key="1">
    <source>
        <dbReference type="ARBA" id="ARBA00004141"/>
    </source>
</evidence>
<evidence type="ECO:0000313" key="7">
    <source>
        <dbReference type="EMBL" id="ELY66719.1"/>
    </source>
</evidence>
<dbReference type="PATRIC" id="fig|1227496.3.peg.2577"/>
<evidence type="ECO:0000256" key="3">
    <source>
        <dbReference type="ARBA" id="ARBA00022989"/>
    </source>
</evidence>
<sequence>LAVGNVVGSTVFYMTANVGIIAVLHPIGSGGDVLTVHWPFLAGCLLVVTAMLARGRVTRVGGVVLFGLYVAYWIANYL</sequence>
<keyword evidence="4 5" id="KW-0472">Membrane</keyword>
<protein>
    <submittedName>
        <fullName evidence="7">Sodium/calcium exchanger membrane protein</fullName>
    </submittedName>
</protein>
<dbReference type="GO" id="GO:0016020">
    <property type="term" value="C:membrane"/>
    <property type="evidence" value="ECO:0007669"/>
    <property type="project" value="UniProtKB-SubCell"/>
</dbReference>
<dbReference type="EMBL" id="AOID01000034">
    <property type="protein sequence ID" value="ELY66719.1"/>
    <property type="molecule type" value="Genomic_DNA"/>
</dbReference>
<feature type="non-terminal residue" evidence="7">
    <location>
        <position position="1"/>
    </location>
</feature>
<feature type="transmembrane region" description="Helical" evidence="5">
    <location>
        <begin position="60"/>
        <end position="75"/>
    </location>
</feature>
<keyword evidence="3 5" id="KW-1133">Transmembrane helix</keyword>
<organism evidence="7 8">
    <name type="scientific">Natrinema versiforme JCM 10478</name>
    <dbReference type="NCBI Taxonomy" id="1227496"/>
    <lineage>
        <taxon>Archaea</taxon>
        <taxon>Methanobacteriati</taxon>
        <taxon>Methanobacteriota</taxon>
        <taxon>Stenosarchaea group</taxon>
        <taxon>Halobacteria</taxon>
        <taxon>Halobacteriales</taxon>
        <taxon>Natrialbaceae</taxon>
        <taxon>Natrinema</taxon>
    </lineage>
</organism>
<feature type="domain" description="Sodium/calcium exchanger membrane region" evidence="6">
    <location>
        <begin position="1"/>
        <end position="76"/>
    </location>
</feature>
<evidence type="ECO:0000313" key="8">
    <source>
        <dbReference type="Proteomes" id="UP000011632"/>
    </source>
</evidence>
<comment type="subcellular location">
    <subcellularLocation>
        <location evidence="1">Membrane</location>
        <topology evidence="1">Multi-pass membrane protein</topology>
    </subcellularLocation>
</comment>
<evidence type="ECO:0000256" key="5">
    <source>
        <dbReference type="SAM" id="Phobius"/>
    </source>
</evidence>
<dbReference type="AlphaFoldDB" id="L9XY09"/>
<keyword evidence="2 5" id="KW-0812">Transmembrane</keyword>
<feature type="transmembrane region" description="Helical" evidence="5">
    <location>
        <begin position="36"/>
        <end position="53"/>
    </location>
</feature>
<comment type="caution">
    <text evidence="7">The sequence shown here is derived from an EMBL/GenBank/DDBJ whole genome shotgun (WGS) entry which is preliminary data.</text>
</comment>
<dbReference type="InterPro" id="IPR044880">
    <property type="entry name" value="NCX_ion-bd_dom_sf"/>
</dbReference>
<proteinExistence type="predicted"/>
<dbReference type="Gene3D" id="1.20.1420.30">
    <property type="entry name" value="NCX, central ion-binding region"/>
    <property type="match status" value="1"/>
</dbReference>
<evidence type="ECO:0000256" key="2">
    <source>
        <dbReference type="ARBA" id="ARBA00022692"/>
    </source>
</evidence>
<dbReference type="Proteomes" id="UP000011632">
    <property type="component" value="Unassembled WGS sequence"/>
</dbReference>
<gene>
    <name evidence="7" type="ORF">C489_12752</name>
</gene>
<keyword evidence="8" id="KW-1185">Reference proteome</keyword>